<dbReference type="PRINTS" id="PR00081">
    <property type="entry name" value="GDHRDH"/>
</dbReference>
<evidence type="ECO:0008006" key="5">
    <source>
        <dbReference type="Google" id="ProtNLM"/>
    </source>
</evidence>
<comment type="similarity">
    <text evidence="1">Belongs to the short-chain dehydrogenases/reductases (SDR) family.</text>
</comment>
<dbReference type="RefSeq" id="WP_053581942.1">
    <property type="nucleotide sequence ID" value="NZ_LGRV01000001.1"/>
</dbReference>
<evidence type="ECO:0000256" key="1">
    <source>
        <dbReference type="ARBA" id="ARBA00006484"/>
    </source>
</evidence>
<dbReference type="InterPro" id="IPR036291">
    <property type="entry name" value="NAD(P)-bd_dom_sf"/>
</dbReference>
<proteinExistence type="inferred from homology"/>
<reference evidence="4" key="1">
    <citation type="submission" date="2015-07" db="EMBL/GenBank/DDBJ databases">
        <title>Fjat-14205 dsm 2895.</title>
        <authorList>
            <person name="Liu B."/>
            <person name="Wang J."/>
            <person name="Zhu Y."/>
            <person name="Liu G."/>
            <person name="Chen Q."/>
            <person name="Chen Z."/>
            <person name="Lan J."/>
            <person name="Che J."/>
            <person name="Ge C."/>
            <person name="Shi H."/>
            <person name="Pan Z."/>
            <person name="Liu X."/>
        </authorList>
    </citation>
    <scope>NUCLEOTIDE SEQUENCE [LARGE SCALE GENOMIC DNA]</scope>
    <source>
        <strain evidence="4">DSM 25560</strain>
    </source>
</reference>
<dbReference type="Gene3D" id="3.40.50.720">
    <property type="entry name" value="NAD(P)-binding Rossmann-like Domain"/>
    <property type="match status" value="1"/>
</dbReference>
<comment type="caution">
    <text evidence="3">The sequence shown here is derived from an EMBL/GenBank/DDBJ whole genome shotgun (WGS) entry which is preliminary data.</text>
</comment>
<dbReference type="PROSITE" id="PS00061">
    <property type="entry name" value="ADH_SHORT"/>
    <property type="match status" value="1"/>
</dbReference>
<dbReference type="InterPro" id="IPR002347">
    <property type="entry name" value="SDR_fam"/>
</dbReference>
<dbReference type="PRINTS" id="PR00080">
    <property type="entry name" value="SDRFAMILY"/>
</dbReference>
<protein>
    <recommendedName>
        <fullName evidence="5">Short-chain dehydrogenase</fullName>
    </recommendedName>
</protein>
<keyword evidence="4" id="KW-1185">Reference proteome</keyword>
<evidence type="ECO:0000313" key="4">
    <source>
        <dbReference type="Proteomes" id="UP000050668"/>
    </source>
</evidence>
<dbReference type="NCBIfam" id="NF005559">
    <property type="entry name" value="PRK07231.1"/>
    <property type="match status" value="1"/>
</dbReference>
<gene>
    <name evidence="3" type="ORF">AEA09_00245</name>
</gene>
<sequence>MKRLDGKVAVITGGASGIGLGTVLRLVEDGASVVVADVNYEAAQQVVEDITKDGGQAIAVKVDVSVEAEVKDMIEAAVKTYGRLDILHNNAAWGPINDKEIPDMDVEMWDRVMGINLRGPMLGCKYAIPEMIKIGGGTIINTASANGKVGDYERTAYSASKAGLMSLTRSVATQHGKDNIRCNSILPGLILTPATKRKFSKELMELMEEGNLLPSIGGPEDIAALVSFLVSDEGKYITGQEINCDGGVLVRAGAGAIMKYVRDRQN</sequence>
<dbReference type="Proteomes" id="UP000050668">
    <property type="component" value="Unassembled WGS sequence"/>
</dbReference>
<accession>A0ABR5K4Z4</accession>
<dbReference type="InterPro" id="IPR020904">
    <property type="entry name" value="Sc_DH/Rdtase_CS"/>
</dbReference>
<organism evidence="3 4">
    <name type="scientific">Lysinibacillus contaminans</name>
    <dbReference type="NCBI Taxonomy" id="1293441"/>
    <lineage>
        <taxon>Bacteria</taxon>
        <taxon>Bacillati</taxon>
        <taxon>Bacillota</taxon>
        <taxon>Bacilli</taxon>
        <taxon>Bacillales</taxon>
        <taxon>Bacillaceae</taxon>
        <taxon>Lysinibacillus</taxon>
    </lineage>
</organism>
<dbReference type="PANTHER" id="PTHR24321:SF14">
    <property type="entry name" value="SHORT-CHAIN TYPE DEHYDROGENASE_REDUCTASE BLR2146-RELATED"/>
    <property type="match status" value="1"/>
</dbReference>
<dbReference type="EMBL" id="LGRV01000001">
    <property type="protein sequence ID" value="KOS71480.1"/>
    <property type="molecule type" value="Genomic_DNA"/>
</dbReference>
<evidence type="ECO:0000256" key="2">
    <source>
        <dbReference type="ARBA" id="ARBA00023002"/>
    </source>
</evidence>
<dbReference type="Pfam" id="PF13561">
    <property type="entry name" value="adh_short_C2"/>
    <property type="match status" value="1"/>
</dbReference>
<evidence type="ECO:0000313" key="3">
    <source>
        <dbReference type="EMBL" id="KOS71480.1"/>
    </source>
</evidence>
<dbReference type="PANTHER" id="PTHR24321">
    <property type="entry name" value="DEHYDROGENASES, SHORT CHAIN"/>
    <property type="match status" value="1"/>
</dbReference>
<dbReference type="SUPFAM" id="SSF51735">
    <property type="entry name" value="NAD(P)-binding Rossmann-fold domains"/>
    <property type="match status" value="1"/>
</dbReference>
<keyword evidence="2" id="KW-0560">Oxidoreductase</keyword>
<dbReference type="CDD" id="cd05233">
    <property type="entry name" value="SDR_c"/>
    <property type="match status" value="1"/>
</dbReference>
<name>A0ABR5K4Z4_9BACI</name>